<accession>A0ABR4E1Q0</accession>
<name>A0ABR4E1Q0_9PEZI</name>
<sequence>MSQIKPCCHTCANSCRRGGGITRKRRHEAKPSCNKRPPKVNESTPFQPSATTTTTAKHPEAAREPSSSSSSQSRPPSPARVFPSSGSYQIAKSRLVDEENYSWYSPIEFFPIRIGELIRDRYQVITKLGYGTSSTSWLCRDLRGH</sequence>
<proteinExistence type="predicted"/>
<comment type="caution">
    <text evidence="2">The sequence shown here is derived from an EMBL/GenBank/DDBJ whole genome shotgun (WGS) entry which is preliminary data.</text>
</comment>
<feature type="compositionally biased region" description="Low complexity" evidence="1">
    <location>
        <begin position="64"/>
        <end position="74"/>
    </location>
</feature>
<organism evidence="2 3">
    <name type="scientific">Diaporthe vaccinii</name>
    <dbReference type="NCBI Taxonomy" id="105482"/>
    <lineage>
        <taxon>Eukaryota</taxon>
        <taxon>Fungi</taxon>
        <taxon>Dikarya</taxon>
        <taxon>Ascomycota</taxon>
        <taxon>Pezizomycotina</taxon>
        <taxon>Sordariomycetes</taxon>
        <taxon>Sordariomycetidae</taxon>
        <taxon>Diaporthales</taxon>
        <taxon>Diaporthaceae</taxon>
        <taxon>Diaporthe</taxon>
        <taxon>Diaporthe eres species complex</taxon>
    </lineage>
</organism>
<evidence type="ECO:0000256" key="1">
    <source>
        <dbReference type="SAM" id="MobiDB-lite"/>
    </source>
</evidence>
<protein>
    <recommendedName>
        <fullName evidence="4">Protein kinase domain-containing protein</fullName>
    </recommendedName>
</protein>
<evidence type="ECO:0000313" key="3">
    <source>
        <dbReference type="Proteomes" id="UP001600888"/>
    </source>
</evidence>
<feature type="region of interest" description="Disordered" evidence="1">
    <location>
        <begin position="18"/>
        <end position="85"/>
    </location>
</feature>
<reference evidence="2 3" key="1">
    <citation type="submission" date="2024-03" db="EMBL/GenBank/DDBJ databases">
        <title>A high-quality draft genome sequence of Diaporthe vaccinii, a causative agent of upright dieback and viscid rot disease in cranberry plants.</title>
        <authorList>
            <person name="Sarrasin M."/>
            <person name="Lang B.F."/>
            <person name="Burger G."/>
        </authorList>
    </citation>
    <scope>NUCLEOTIDE SEQUENCE [LARGE SCALE GENOMIC DNA]</scope>
    <source>
        <strain evidence="2 3">IS7</strain>
    </source>
</reference>
<evidence type="ECO:0008006" key="4">
    <source>
        <dbReference type="Google" id="ProtNLM"/>
    </source>
</evidence>
<gene>
    <name evidence="2" type="ORF">FJTKL_00945</name>
</gene>
<evidence type="ECO:0000313" key="2">
    <source>
        <dbReference type="EMBL" id="KAL2276343.1"/>
    </source>
</evidence>
<dbReference type="Gene3D" id="3.30.200.20">
    <property type="entry name" value="Phosphorylase Kinase, domain 1"/>
    <property type="match status" value="1"/>
</dbReference>
<keyword evidence="3" id="KW-1185">Reference proteome</keyword>
<dbReference type="Proteomes" id="UP001600888">
    <property type="component" value="Unassembled WGS sequence"/>
</dbReference>
<dbReference type="EMBL" id="JBAWTH010000117">
    <property type="protein sequence ID" value="KAL2276343.1"/>
    <property type="molecule type" value="Genomic_DNA"/>
</dbReference>